<dbReference type="PROSITE" id="PS50112">
    <property type="entry name" value="PAS"/>
    <property type="match status" value="3"/>
</dbReference>
<dbReference type="CDD" id="cd00130">
    <property type="entry name" value="PAS"/>
    <property type="match status" value="4"/>
</dbReference>
<dbReference type="SUPFAM" id="SSF55785">
    <property type="entry name" value="PYP-like sensor domain (PAS domain)"/>
    <property type="match status" value="4"/>
</dbReference>
<evidence type="ECO:0000256" key="4">
    <source>
        <dbReference type="ARBA" id="ARBA00022679"/>
    </source>
</evidence>
<dbReference type="NCBIfam" id="TIGR00229">
    <property type="entry name" value="sensory_box"/>
    <property type="match status" value="3"/>
</dbReference>
<dbReference type="Pfam" id="PF13426">
    <property type="entry name" value="PAS_9"/>
    <property type="match status" value="2"/>
</dbReference>
<dbReference type="InterPro" id="IPR013655">
    <property type="entry name" value="PAS_fold_3"/>
</dbReference>
<feature type="domain" description="PAC" evidence="7">
    <location>
        <begin position="102"/>
        <end position="154"/>
    </location>
</feature>
<feature type="domain" description="PAS" evidence="6">
    <location>
        <begin position="155"/>
        <end position="221"/>
    </location>
</feature>
<dbReference type="PANTHER" id="PTHR43304">
    <property type="entry name" value="PHYTOCHROME-LIKE PROTEIN CPH1"/>
    <property type="match status" value="1"/>
</dbReference>
<comment type="catalytic activity">
    <reaction evidence="1">
        <text>ATP + protein L-histidine = ADP + protein N-phospho-L-histidine.</text>
        <dbReference type="EC" id="2.7.13.3"/>
    </reaction>
</comment>
<keyword evidence="4" id="KW-0808">Transferase</keyword>
<feature type="domain" description="PAC" evidence="7">
    <location>
        <begin position="358"/>
        <end position="408"/>
    </location>
</feature>
<dbReference type="InterPro" id="IPR000014">
    <property type="entry name" value="PAS"/>
</dbReference>
<dbReference type="GO" id="GO:0004673">
    <property type="term" value="F:protein histidine kinase activity"/>
    <property type="evidence" value="ECO:0007669"/>
    <property type="project" value="UniProtKB-EC"/>
</dbReference>
<evidence type="ECO:0000256" key="2">
    <source>
        <dbReference type="ARBA" id="ARBA00012438"/>
    </source>
</evidence>
<protein>
    <recommendedName>
        <fullName evidence="2">histidine kinase</fullName>
        <ecNumber evidence="2">2.7.13.3</ecNumber>
    </recommendedName>
</protein>
<proteinExistence type="predicted"/>
<sequence length="530" mass="60206">MDDSQPKQTVDQAELDQLRAQARLLSQAKDRQRALYQHTPAMLHCCGFLGRLVNISDRWLERLGYQRHEVLGRAESDFFTEESQRRYEQARRGGLKNGGPLNDLPLTMVCKDGALVQVLLSAVADEPLPGETEGWLAVMHDITRQVEAEKALAVSEVRFKELVESIREVFWVRDPQSGRLEYISPAAEEIFGLSLQDMYDHPLSVLELVLPADRPALERALADHRVRGTDTEVEFRFQHPRGPVRWIRERAVCVRGPEGRAVRVLGVSEDATERKQAQMAQAKSQEKFSLVFKNSPVLMAITSLEDGVLLDTNDFFTELTGYTRGEVLGRTPTEVGLWTDGHRRKEALRLIKEQGSLRDFEIQYTTKSGEARYALWSAQPFELEGRRCLISAIRDISRHRITEAALRQANAALELAQRAARLGYWSLDPQSKEVYWSAAMFEIMGQDPARGVPSYERHQEFIHPEDWTRFETLLWRSAETGGPFDQVIRVTLPGDATRHIHCWALCRPARPGGPQLLFGLVQDITESVEA</sequence>
<gene>
    <name evidence="8" type="ORF">FAK_39100</name>
</gene>
<keyword evidence="9" id="KW-1185">Reference proteome</keyword>
<dbReference type="EC" id="2.7.13.3" evidence="2"/>
<evidence type="ECO:0000313" key="8">
    <source>
        <dbReference type="EMBL" id="BEQ16844.1"/>
    </source>
</evidence>
<dbReference type="PANTHER" id="PTHR43304:SF1">
    <property type="entry name" value="PAC DOMAIN-CONTAINING PROTEIN"/>
    <property type="match status" value="1"/>
</dbReference>
<dbReference type="InterPro" id="IPR035965">
    <property type="entry name" value="PAS-like_dom_sf"/>
</dbReference>
<evidence type="ECO:0000313" key="9">
    <source>
        <dbReference type="Proteomes" id="UP001366166"/>
    </source>
</evidence>
<dbReference type="EMBL" id="AP028679">
    <property type="protein sequence ID" value="BEQ16844.1"/>
    <property type="molecule type" value="Genomic_DNA"/>
</dbReference>
<dbReference type="InterPro" id="IPR000700">
    <property type="entry name" value="PAS-assoc_C"/>
</dbReference>
<dbReference type="InterPro" id="IPR001610">
    <property type="entry name" value="PAC"/>
</dbReference>
<feature type="domain" description="PAC" evidence="7">
    <location>
        <begin position="231"/>
        <end position="283"/>
    </location>
</feature>
<evidence type="ECO:0000259" key="6">
    <source>
        <dbReference type="PROSITE" id="PS50112"/>
    </source>
</evidence>
<dbReference type="Proteomes" id="UP001366166">
    <property type="component" value="Chromosome"/>
</dbReference>
<feature type="domain" description="PAS" evidence="6">
    <location>
        <begin position="305"/>
        <end position="331"/>
    </location>
</feature>
<dbReference type="SMART" id="SM00086">
    <property type="entry name" value="PAC"/>
    <property type="match status" value="4"/>
</dbReference>
<feature type="domain" description="PAS" evidence="6">
    <location>
        <begin position="50"/>
        <end position="98"/>
    </location>
</feature>
<reference evidence="9" key="1">
    <citation type="journal article" date="2023" name="Arch. Microbiol.">
        <title>Desulfoferula mesophilus gen. nov. sp. nov., a mesophilic sulfate-reducing bacterium isolated from a brackish lake sediment.</title>
        <authorList>
            <person name="Watanabe T."/>
            <person name="Yabe T."/>
            <person name="Tsuji J.M."/>
            <person name="Fukui M."/>
        </authorList>
    </citation>
    <scope>NUCLEOTIDE SEQUENCE [LARGE SCALE GENOMIC DNA]</scope>
    <source>
        <strain evidence="9">12FAK</strain>
    </source>
</reference>
<organism evidence="8 9">
    <name type="scientific">Desulfoferula mesophila</name>
    <dbReference type="NCBI Taxonomy" id="3058419"/>
    <lineage>
        <taxon>Bacteria</taxon>
        <taxon>Pseudomonadati</taxon>
        <taxon>Thermodesulfobacteriota</taxon>
        <taxon>Desulfarculia</taxon>
        <taxon>Desulfarculales</taxon>
        <taxon>Desulfarculaceae</taxon>
        <taxon>Desulfoferula</taxon>
    </lineage>
</organism>
<evidence type="ECO:0000256" key="3">
    <source>
        <dbReference type="ARBA" id="ARBA00022553"/>
    </source>
</evidence>
<keyword evidence="3" id="KW-0597">Phosphoprotein</keyword>
<accession>A0AAU9EP98</accession>
<evidence type="ECO:0000259" key="7">
    <source>
        <dbReference type="PROSITE" id="PS50113"/>
    </source>
</evidence>
<dbReference type="PROSITE" id="PS50113">
    <property type="entry name" value="PAC"/>
    <property type="match status" value="3"/>
</dbReference>
<dbReference type="Gene3D" id="3.30.450.20">
    <property type="entry name" value="PAS domain"/>
    <property type="match status" value="4"/>
</dbReference>
<dbReference type="AlphaFoldDB" id="A0AAU9EP98"/>
<dbReference type="KEGG" id="dmp:FAK_39100"/>
<dbReference type="SMART" id="SM00091">
    <property type="entry name" value="PAS"/>
    <property type="match status" value="4"/>
</dbReference>
<evidence type="ECO:0000256" key="5">
    <source>
        <dbReference type="ARBA" id="ARBA00022777"/>
    </source>
</evidence>
<dbReference type="Pfam" id="PF08447">
    <property type="entry name" value="PAS_3"/>
    <property type="match status" value="2"/>
</dbReference>
<name>A0AAU9EP98_9BACT</name>
<keyword evidence="5" id="KW-0418">Kinase</keyword>
<dbReference type="RefSeq" id="WP_338603271.1">
    <property type="nucleotide sequence ID" value="NZ_AP028679.1"/>
</dbReference>
<evidence type="ECO:0000256" key="1">
    <source>
        <dbReference type="ARBA" id="ARBA00000085"/>
    </source>
</evidence>
<dbReference type="InterPro" id="IPR052162">
    <property type="entry name" value="Sensor_kinase/Photoreceptor"/>
</dbReference>